<organism evidence="4 5">
    <name type="scientific">Patulibacter medicamentivorans</name>
    <dbReference type="NCBI Taxonomy" id="1097667"/>
    <lineage>
        <taxon>Bacteria</taxon>
        <taxon>Bacillati</taxon>
        <taxon>Actinomycetota</taxon>
        <taxon>Thermoleophilia</taxon>
        <taxon>Solirubrobacterales</taxon>
        <taxon>Patulibacteraceae</taxon>
        <taxon>Patulibacter</taxon>
    </lineage>
</organism>
<dbReference type="Pfam" id="PF00582">
    <property type="entry name" value="Usp"/>
    <property type="match status" value="1"/>
</dbReference>
<name>H0EBZ1_9ACTN</name>
<evidence type="ECO:0000313" key="5">
    <source>
        <dbReference type="Proteomes" id="UP000005143"/>
    </source>
</evidence>
<comment type="caution">
    <text evidence="4">The sequence shown here is derived from an EMBL/GenBank/DDBJ whole genome shotgun (WGS) entry which is preliminary data.</text>
</comment>
<dbReference type="Gene3D" id="3.40.50.620">
    <property type="entry name" value="HUPs"/>
    <property type="match status" value="1"/>
</dbReference>
<dbReference type="Proteomes" id="UP000005143">
    <property type="component" value="Unassembled WGS sequence"/>
</dbReference>
<dbReference type="PANTHER" id="PTHR46268">
    <property type="entry name" value="STRESS RESPONSE PROTEIN NHAX"/>
    <property type="match status" value="1"/>
</dbReference>
<comment type="similarity">
    <text evidence="1">Belongs to the universal stress protein A family.</text>
</comment>
<dbReference type="PRINTS" id="PR01438">
    <property type="entry name" value="UNVRSLSTRESS"/>
</dbReference>
<dbReference type="OrthoDB" id="5244010at2"/>
<dbReference type="RefSeq" id="WP_007579409.1">
    <property type="nucleotide sequence ID" value="NZ_AGUD01000322.1"/>
</dbReference>
<dbReference type="InterPro" id="IPR006016">
    <property type="entry name" value="UspA"/>
</dbReference>
<proteinExistence type="inferred from homology"/>
<dbReference type="CDD" id="cd00293">
    <property type="entry name" value="USP-like"/>
    <property type="match status" value="1"/>
</dbReference>
<feature type="region of interest" description="Disordered" evidence="2">
    <location>
        <begin position="161"/>
        <end position="182"/>
    </location>
</feature>
<dbReference type="InterPro" id="IPR014729">
    <property type="entry name" value="Rossmann-like_a/b/a_fold"/>
</dbReference>
<feature type="domain" description="UspA" evidence="3">
    <location>
        <begin position="1"/>
        <end position="142"/>
    </location>
</feature>
<sequence>MFLNVLVATDGSAHAERALAEAVDIVRASHGRLTLVTAVIRPSAWVAAAAAGAGAIQHPEECEAESLAILRAAERQVPRDVPVTICLRREPVRDVLLDAARSGKYDLIVMGSRGRGAVRSTVLGSVSHHILHHSPVPVLIVHATDEDRARHEAALAAAHAAARGEEPAAEPVPGVVPGARGS</sequence>
<dbReference type="EMBL" id="AGUD01000322">
    <property type="protein sequence ID" value="EHN08807.1"/>
    <property type="molecule type" value="Genomic_DNA"/>
</dbReference>
<evidence type="ECO:0000313" key="4">
    <source>
        <dbReference type="EMBL" id="EHN08807.1"/>
    </source>
</evidence>
<gene>
    <name evidence="4" type="ORF">PAI11_43760</name>
</gene>
<reference evidence="4 5" key="1">
    <citation type="journal article" date="2013" name="Biodegradation">
        <title>Quantitative proteomic analysis of ibuprofen-degrading Patulibacter sp. strain I11.</title>
        <authorList>
            <person name="Almeida B."/>
            <person name="Kjeldal H."/>
            <person name="Lolas I."/>
            <person name="Knudsen A.D."/>
            <person name="Carvalho G."/>
            <person name="Nielsen K.L."/>
            <person name="Barreto Crespo M.T."/>
            <person name="Stensballe A."/>
            <person name="Nielsen J.L."/>
        </authorList>
    </citation>
    <scope>NUCLEOTIDE SEQUENCE [LARGE SCALE GENOMIC DNA]</scope>
    <source>
        <strain evidence="4 5">I11</strain>
    </source>
</reference>
<evidence type="ECO:0000259" key="3">
    <source>
        <dbReference type="Pfam" id="PF00582"/>
    </source>
</evidence>
<evidence type="ECO:0000256" key="1">
    <source>
        <dbReference type="ARBA" id="ARBA00008791"/>
    </source>
</evidence>
<protein>
    <submittedName>
        <fullName evidence="4">UspA domain protein</fullName>
    </submittedName>
</protein>
<dbReference type="SUPFAM" id="SSF52402">
    <property type="entry name" value="Adenine nucleotide alpha hydrolases-like"/>
    <property type="match status" value="1"/>
</dbReference>
<dbReference type="InterPro" id="IPR006015">
    <property type="entry name" value="Universal_stress_UspA"/>
</dbReference>
<dbReference type="PANTHER" id="PTHR46268:SF6">
    <property type="entry name" value="UNIVERSAL STRESS PROTEIN UP12"/>
    <property type="match status" value="1"/>
</dbReference>
<dbReference type="AlphaFoldDB" id="H0EBZ1"/>
<feature type="compositionally biased region" description="Low complexity" evidence="2">
    <location>
        <begin position="169"/>
        <end position="182"/>
    </location>
</feature>
<accession>H0EBZ1</accession>
<evidence type="ECO:0000256" key="2">
    <source>
        <dbReference type="SAM" id="MobiDB-lite"/>
    </source>
</evidence>
<keyword evidence="5" id="KW-1185">Reference proteome</keyword>